<organism evidence="1 2">
    <name type="scientific">Steinernema glaseri</name>
    <dbReference type="NCBI Taxonomy" id="37863"/>
    <lineage>
        <taxon>Eukaryota</taxon>
        <taxon>Metazoa</taxon>
        <taxon>Ecdysozoa</taxon>
        <taxon>Nematoda</taxon>
        <taxon>Chromadorea</taxon>
        <taxon>Rhabditida</taxon>
        <taxon>Tylenchina</taxon>
        <taxon>Panagrolaimomorpha</taxon>
        <taxon>Strongyloidoidea</taxon>
        <taxon>Steinernematidae</taxon>
        <taxon>Steinernema</taxon>
    </lineage>
</organism>
<evidence type="ECO:0000313" key="2">
    <source>
        <dbReference type="WBParaSite" id="L893_g4238.t1"/>
    </source>
</evidence>
<dbReference type="Proteomes" id="UP000095287">
    <property type="component" value="Unplaced"/>
</dbReference>
<reference evidence="2" key="1">
    <citation type="submission" date="2016-11" db="UniProtKB">
        <authorList>
            <consortium name="WormBaseParasite"/>
        </authorList>
    </citation>
    <scope>IDENTIFICATION</scope>
</reference>
<dbReference type="WBParaSite" id="L893_g4238.t1">
    <property type="protein sequence ID" value="L893_g4238.t1"/>
    <property type="gene ID" value="L893_g4238"/>
</dbReference>
<proteinExistence type="predicted"/>
<protein>
    <submittedName>
        <fullName evidence="2">Uncharacterized protein</fullName>
    </submittedName>
</protein>
<accession>A0A1I8ABL0</accession>
<name>A0A1I8ABL0_9BILA</name>
<keyword evidence="1" id="KW-1185">Reference proteome</keyword>
<dbReference type="AlphaFoldDB" id="A0A1I8ABL0"/>
<sequence length="136" mass="14168">MTSAGIQGAADGSSVPVGIMKDLELSSLYWQLLFSDIALEGTNSAPSQQCTSFCAFWNSELTSRSSKKASSLDIDSLDPLVLGLQGVEGGGGRYTMTSAGIKRPAEGCSVPVVRHCCVLAVAPLQRSAPRPAVHTP</sequence>
<evidence type="ECO:0000313" key="1">
    <source>
        <dbReference type="Proteomes" id="UP000095287"/>
    </source>
</evidence>